<sequence length="172" mass="18745">MKTAPQAQHPAIETAPLHRSHLIVDGNSHRTDLCRHPLPEGKQAALISEALLPQIRTTATLIAAMRHDFSQASPDVFTEEADWFAARIIVLGVRRFHLDITLAPMLHTANRRAQAFARARGLPFAAAEMRMSLHAGRPANLLIIETEHACPISGNIVADSLALAHTLPAITL</sequence>
<proteinExistence type="predicted"/>
<reference evidence="2" key="2">
    <citation type="submission" date="2021-12" db="EMBL/GenBank/DDBJ databases">
        <authorList>
            <person name="Veyrier F.J."/>
        </authorList>
    </citation>
    <scope>NUCLEOTIDE SEQUENCE</scope>
    <source>
        <strain evidence="2">1258/02</strain>
    </source>
</reference>
<dbReference type="AlphaFoldDB" id="A0AAE9GW57"/>
<evidence type="ECO:0000313" key="1">
    <source>
        <dbReference type="EMBL" id="TCP10376.1"/>
    </source>
</evidence>
<reference evidence="1 3" key="1">
    <citation type="submission" date="2019-03" db="EMBL/GenBank/DDBJ databases">
        <title>Genomic Encyclopedia of Type Strains, Phase IV (KMG-IV): sequencing the most valuable type-strain genomes for metagenomic binning, comparative biology and taxonomic classification.</title>
        <authorList>
            <person name="Goeker M."/>
        </authorList>
    </citation>
    <scope>NUCLEOTIDE SEQUENCE [LARGE SCALE GENOMIC DNA]</scope>
    <source>
        <strain evidence="1 3">DSM 17474</strain>
    </source>
</reference>
<dbReference type="KEGG" id="usu:LVJ78_09090"/>
<keyword evidence="3" id="KW-1185">Reference proteome</keyword>
<organism evidence="2 4">
    <name type="scientific">Uruburuella suis</name>
    <dbReference type="NCBI Taxonomy" id="252130"/>
    <lineage>
        <taxon>Bacteria</taxon>
        <taxon>Pseudomonadati</taxon>
        <taxon>Pseudomonadota</taxon>
        <taxon>Betaproteobacteria</taxon>
        <taxon>Neisseriales</taxon>
        <taxon>Neisseriaceae</taxon>
        <taxon>Uruburuella</taxon>
    </lineage>
</organism>
<dbReference type="RefSeq" id="WP_132951973.1">
    <property type="nucleotide sequence ID" value="NZ_CALJUB010000144.1"/>
</dbReference>
<dbReference type="EMBL" id="SLXE01000001">
    <property type="protein sequence ID" value="TCP10376.1"/>
    <property type="molecule type" value="Genomic_DNA"/>
</dbReference>
<protein>
    <submittedName>
        <fullName evidence="2">Uncharacterized protein</fullName>
    </submittedName>
</protein>
<dbReference type="Proteomes" id="UP000294721">
    <property type="component" value="Unassembled WGS sequence"/>
</dbReference>
<name>A0AAE9GW57_9NEIS</name>
<gene>
    <name evidence="1" type="ORF">EV680_10141</name>
    <name evidence="2" type="ORF">LVJ78_09090</name>
</gene>
<dbReference type="Proteomes" id="UP000829756">
    <property type="component" value="Chromosome"/>
</dbReference>
<evidence type="ECO:0000313" key="2">
    <source>
        <dbReference type="EMBL" id="UOO78850.1"/>
    </source>
</evidence>
<evidence type="ECO:0000313" key="3">
    <source>
        <dbReference type="Proteomes" id="UP000294721"/>
    </source>
</evidence>
<evidence type="ECO:0000313" key="4">
    <source>
        <dbReference type="Proteomes" id="UP000829756"/>
    </source>
</evidence>
<dbReference type="EMBL" id="CP091507">
    <property type="protein sequence ID" value="UOO78850.1"/>
    <property type="molecule type" value="Genomic_DNA"/>
</dbReference>
<accession>A0AAE9GW57</accession>
<reference evidence="2" key="3">
    <citation type="journal article" date="2022" name="Res Sq">
        <title>Evolution of multicellular longitudinally dividing oral cavity symbionts (Neisseriaceae).</title>
        <authorList>
            <person name="Nyongesa S."/>
            <person name="Weber P."/>
            <person name="Bernet E."/>
            <person name="Pullido F."/>
            <person name="Nieckarz M."/>
            <person name="Delaby M."/>
            <person name="Nieves C."/>
            <person name="Viehboeck T."/>
            <person name="Krause N."/>
            <person name="Rivera-Millot A."/>
            <person name="Nakamura A."/>
            <person name="Vischer N."/>
            <person name="VanNieuwenhze M."/>
            <person name="Brun Y."/>
            <person name="Cava F."/>
            <person name="Bulgheresi S."/>
            <person name="Veyrier F."/>
        </authorList>
    </citation>
    <scope>NUCLEOTIDE SEQUENCE</scope>
    <source>
        <strain evidence="2">1258/02</strain>
    </source>
</reference>